<comment type="caution">
    <text evidence="5">The sequence shown here is derived from an EMBL/GenBank/DDBJ whole genome shotgun (WGS) entry which is preliminary data.</text>
</comment>
<accession>A0ABQ2NU88</accession>
<proteinExistence type="predicted"/>
<feature type="DNA-binding region" description="H-T-H motif" evidence="3">
    <location>
        <begin position="27"/>
        <end position="46"/>
    </location>
</feature>
<gene>
    <name evidence="5" type="ORF">GCM10011346_19760</name>
</gene>
<evidence type="ECO:0000313" key="5">
    <source>
        <dbReference type="EMBL" id="GGP10677.1"/>
    </source>
</evidence>
<evidence type="ECO:0000313" key="6">
    <source>
        <dbReference type="Proteomes" id="UP000641206"/>
    </source>
</evidence>
<dbReference type="RefSeq" id="WP_188734266.1">
    <property type="nucleotide sequence ID" value="NZ_BMLW01000005.1"/>
</dbReference>
<dbReference type="PROSITE" id="PS50977">
    <property type="entry name" value="HTH_TETR_2"/>
    <property type="match status" value="1"/>
</dbReference>
<evidence type="ECO:0000256" key="1">
    <source>
        <dbReference type="ARBA" id="ARBA00022491"/>
    </source>
</evidence>
<dbReference type="PANTHER" id="PTHR43479">
    <property type="entry name" value="ACREF/ENVCD OPERON REPRESSOR-RELATED"/>
    <property type="match status" value="1"/>
</dbReference>
<evidence type="ECO:0000259" key="4">
    <source>
        <dbReference type="PROSITE" id="PS50977"/>
    </source>
</evidence>
<sequence length="194" mass="22893">MEQLDKRQRLFESARNLFLEQGFKKTNVAAITERAEVAVGTFYKYFASKEQIFFEVYQAENERAKRLIVSQINLDQSPKEVINQFLKSMIQTSEENPILSEWYRNTEISQIIMEHIQEPDIWQNSYVYSFLIENIKRWRETGQFRKDIELDTIIALFNALVVVDNRKEDIGSQHYPQVLELLAEMIVDGLSTET</sequence>
<dbReference type="PRINTS" id="PR00455">
    <property type="entry name" value="HTHTETR"/>
</dbReference>
<reference evidence="6" key="1">
    <citation type="journal article" date="2019" name="Int. J. Syst. Evol. Microbiol.">
        <title>The Global Catalogue of Microorganisms (GCM) 10K type strain sequencing project: providing services to taxonomists for standard genome sequencing and annotation.</title>
        <authorList>
            <consortium name="The Broad Institute Genomics Platform"/>
            <consortium name="The Broad Institute Genome Sequencing Center for Infectious Disease"/>
            <person name="Wu L."/>
            <person name="Ma J."/>
        </authorList>
    </citation>
    <scope>NUCLEOTIDE SEQUENCE [LARGE SCALE GENOMIC DNA]</scope>
    <source>
        <strain evidence="6">CGMCC 1.7693</strain>
    </source>
</reference>
<dbReference type="SUPFAM" id="SSF48498">
    <property type="entry name" value="Tetracyclin repressor-like, C-terminal domain"/>
    <property type="match status" value="1"/>
</dbReference>
<evidence type="ECO:0000256" key="3">
    <source>
        <dbReference type="PROSITE-ProRule" id="PRU00335"/>
    </source>
</evidence>
<dbReference type="Pfam" id="PF00440">
    <property type="entry name" value="TetR_N"/>
    <property type="match status" value="1"/>
</dbReference>
<protein>
    <recommendedName>
        <fullName evidence="4">HTH tetR-type domain-containing protein</fullName>
    </recommendedName>
</protein>
<dbReference type="SUPFAM" id="SSF46689">
    <property type="entry name" value="Homeodomain-like"/>
    <property type="match status" value="1"/>
</dbReference>
<dbReference type="Gene3D" id="1.10.357.10">
    <property type="entry name" value="Tetracycline Repressor, domain 2"/>
    <property type="match status" value="1"/>
</dbReference>
<name>A0ABQ2NU88_9BACI</name>
<keyword evidence="1" id="KW-0678">Repressor</keyword>
<dbReference type="InterPro" id="IPR001647">
    <property type="entry name" value="HTH_TetR"/>
</dbReference>
<keyword evidence="6" id="KW-1185">Reference proteome</keyword>
<evidence type="ECO:0000256" key="2">
    <source>
        <dbReference type="ARBA" id="ARBA00023125"/>
    </source>
</evidence>
<dbReference type="InterPro" id="IPR050624">
    <property type="entry name" value="HTH-type_Tx_Regulator"/>
</dbReference>
<dbReference type="InterPro" id="IPR036271">
    <property type="entry name" value="Tet_transcr_reg_TetR-rel_C_sf"/>
</dbReference>
<dbReference type="PANTHER" id="PTHR43479:SF11">
    <property type="entry name" value="ACREF_ENVCD OPERON REPRESSOR-RELATED"/>
    <property type="match status" value="1"/>
</dbReference>
<dbReference type="EMBL" id="BMLW01000005">
    <property type="protein sequence ID" value="GGP10677.1"/>
    <property type="molecule type" value="Genomic_DNA"/>
</dbReference>
<feature type="domain" description="HTH tetR-type" evidence="4">
    <location>
        <begin position="4"/>
        <end position="64"/>
    </location>
</feature>
<keyword evidence="2 3" id="KW-0238">DNA-binding</keyword>
<dbReference type="InterPro" id="IPR009057">
    <property type="entry name" value="Homeodomain-like_sf"/>
</dbReference>
<dbReference type="Proteomes" id="UP000641206">
    <property type="component" value="Unassembled WGS sequence"/>
</dbReference>
<organism evidence="5 6">
    <name type="scientific">Oceanobacillus neutriphilus</name>
    <dbReference type="NCBI Taxonomy" id="531815"/>
    <lineage>
        <taxon>Bacteria</taxon>
        <taxon>Bacillati</taxon>
        <taxon>Bacillota</taxon>
        <taxon>Bacilli</taxon>
        <taxon>Bacillales</taxon>
        <taxon>Bacillaceae</taxon>
        <taxon>Oceanobacillus</taxon>
    </lineage>
</organism>